<evidence type="ECO:0000256" key="1">
    <source>
        <dbReference type="ARBA" id="ARBA00004141"/>
    </source>
</evidence>
<evidence type="ECO:0000256" key="5">
    <source>
        <dbReference type="SAM" id="Phobius"/>
    </source>
</evidence>
<dbReference type="PANTHER" id="PTHR37422">
    <property type="entry name" value="TEICHURONIC ACID BIOSYNTHESIS PROTEIN TUAE"/>
    <property type="match status" value="1"/>
</dbReference>
<protein>
    <submittedName>
        <fullName evidence="7">Lipid A core-O-antigen ligase and related enzymes</fullName>
    </submittedName>
</protein>
<dbReference type="InterPro" id="IPR051533">
    <property type="entry name" value="WaaL-like"/>
</dbReference>
<proteinExistence type="predicted"/>
<sequence>MIVLMSAFASQEYWDEMATITGQVESQSGDTGQERFDSWLGGWRMFLDHPIIGVGAQNFGMWIQDYFPIEEKAYRMWGRVAHSLYFTLLPEMGIVGTIFFFGMIWGNYKDQRYLSTLETKKGALLAATNLTEEEKESISKGIRTLHFLSLAYGGAMVAYLVTGIFISVLWYGYFWMLTSFYVITSNVARNIEEQIKNNSKTLKPENSIYMAYGKFDQVS</sequence>
<accession>A0A286U4K7</accession>
<keyword evidence="7" id="KW-0436">Ligase</keyword>
<dbReference type="GO" id="GO:0016874">
    <property type="term" value="F:ligase activity"/>
    <property type="evidence" value="ECO:0007669"/>
    <property type="project" value="UniProtKB-KW"/>
</dbReference>
<dbReference type="InterPro" id="IPR007016">
    <property type="entry name" value="O-antigen_ligase-rel_domated"/>
</dbReference>
<dbReference type="AlphaFoldDB" id="A0A286U4K7"/>
<evidence type="ECO:0000256" key="4">
    <source>
        <dbReference type="ARBA" id="ARBA00023136"/>
    </source>
</evidence>
<feature type="transmembrane region" description="Helical" evidence="5">
    <location>
        <begin position="84"/>
        <end position="105"/>
    </location>
</feature>
<evidence type="ECO:0000313" key="8">
    <source>
        <dbReference type="Proteomes" id="UP000218542"/>
    </source>
</evidence>
<keyword evidence="2 5" id="KW-0812">Transmembrane</keyword>
<keyword evidence="8" id="KW-1185">Reference proteome</keyword>
<dbReference type="Pfam" id="PF04932">
    <property type="entry name" value="Wzy_C"/>
    <property type="match status" value="1"/>
</dbReference>
<dbReference type="EMBL" id="BAOS01000045">
    <property type="protein sequence ID" value="GAX62991.1"/>
    <property type="molecule type" value="Genomic_DNA"/>
</dbReference>
<keyword evidence="4 5" id="KW-0472">Membrane</keyword>
<dbReference type="PANTHER" id="PTHR37422:SF13">
    <property type="entry name" value="LIPOPOLYSACCHARIDE BIOSYNTHESIS PROTEIN PA4999-RELATED"/>
    <property type="match status" value="1"/>
</dbReference>
<evidence type="ECO:0000256" key="2">
    <source>
        <dbReference type="ARBA" id="ARBA00022692"/>
    </source>
</evidence>
<evidence type="ECO:0000313" key="7">
    <source>
        <dbReference type="EMBL" id="GAX62991.1"/>
    </source>
</evidence>
<keyword evidence="3 5" id="KW-1133">Transmembrane helix</keyword>
<comment type="subcellular location">
    <subcellularLocation>
        <location evidence="1">Membrane</location>
        <topology evidence="1">Multi-pass membrane protein</topology>
    </subcellularLocation>
</comment>
<organism evidence="7 8">
    <name type="scientific">Candidatus Scalindua japonica</name>
    <dbReference type="NCBI Taxonomy" id="1284222"/>
    <lineage>
        <taxon>Bacteria</taxon>
        <taxon>Pseudomonadati</taxon>
        <taxon>Planctomycetota</taxon>
        <taxon>Candidatus Brocadiia</taxon>
        <taxon>Candidatus Brocadiales</taxon>
        <taxon>Candidatus Scalinduaceae</taxon>
        <taxon>Candidatus Scalindua</taxon>
    </lineage>
</organism>
<gene>
    <name evidence="7" type="ORF">SCALIN_C45_0149</name>
</gene>
<feature type="domain" description="O-antigen ligase-related" evidence="6">
    <location>
        <begin position="2"/>
        <end position="101"/>
    </location>
</feature>
<comment type="caution">
    <text evidence="7">The sequence shown here is derived from an EMBL/GenBank/DDBJ whole genome shotgun (WGS) entry which is preliminary data.</text>
</comment>
<reference evidence="8" key="1">
    <citation type="journal article" date="2017" name="Environ. Microbiol. Rep.">
        <title>Genetic Diversity of Marine Anaerobic Ammonium-Oxidizing Bacteria as Revealed by Genomic and Proteomic Analyses of 'Candidatus Scalindua japonica'.</title>
        <authorList>
            <person name="Oshiki M."/>
            <person name="Mizuto K."/>
            <person name="Kimura Z."/>
            <person name="Kindaichi T."/>
            <person name="Satoh H."/>
            <person name="Okabe S."/>
        </authorList>
    </citation>
    <scope>NUCLEOTIDE SEQUENCE [LARGE SCALE GENOMIC DNA]</scope>
    <source>
        <strain evidence="8">husup-a2</strain>
    </source>
</reference>
<evidence type="ECO:0000259" key="6">
    <source>
        <dbReference type="Pfam" id="PF04932"/>
    </source>
</evidence>
<evidence type="ECO:0000256" key="3">
    <source>
        <dbReference type="ARBA" id="ARBA00022989"/>
    </source>
</evidence>
<name>A0A286U4K7_9BACT</name>
<feature type="transmembrane region" description="Helical" evidence="5">
    <location>
        <begin position="145"/>
        <end position="166"/>
    </location>
</feature>
<dbReference type="GO" id="GO:0016020">
    <property type="term" value="C:membrane"/>
    <property type="evidence" value="ECO:0007669"/>
    <property type="project" value="UniProtKB-SubCell"/>
</dbReference>
<dbReference type="Proteomes" id="UP000218542">
    <property type="component" value="Unassembled WGS sequence"/>
</dbReference>